<accession>A0A0E2BL93</accession>
<sequence>MNPVDFEKIVLEIRKLAKKNTRDKSKKQFDYELFEYPFLEYVEKKEIAPTTLYQVVYRFIKSNDDFDKDMAIFIIKVETFTDEMISKFLQECLFYTNKEQINSVITLVETRNLKDLYYPLVDHLKFNSFYNSESFRKRLTYTGILFDKEEGYKEFQEALERDLLSIDSKVSYVGSVLSSLQMNKNYQQIHKIFLRYGIKEVKDYMRQQLSTAAKRWNIGRKERFMIQKAIIAACIKNFFKPNKAKPRKN</sequence>
<protein>
    <submittedName>
        <fullName evidence="1">Uncharacterized protein</fullName>
    </submittedName>
</protein>
<dbReference type="AlphaFoldDB" id="A0A0E2BL93"/>
<gene>
    <name evidence="1" type="ORF">LEP1GSC179_2390</name>
</gene>
<keyword evidence="2" id="KW-1185">Reference proteome</keyword>
<comment type="caution">
    <text evidence="1">The sequence shown here is derived from an EMBL/GenBank/DDBJ whole genome shotgun (WGS) entry which is preliminary data.</text>
</comment>
<proteinExistence type="predicted"/>
<name>A0A0E2BL93_9LEPT</name>
<organism evidence="1 2">
    <name type="scientific">Leptospira santarosai str. MOR084</name>
    <dbReference type="NCBI Taxonomy" id="1049984"/>
    <lineage>
        <taxon>Bacteria</taxon>
        <taxon>Pseudomonadati</taxon>
        <taxon>Spirochaetota</taxon>
        <taxon>Spirochaetia</taxon>
        <taxon>Leptospirales</taxon>
        <taxon>Leptospiraceae</taxon>
        <taxon>Leptospira</taxon>
    </lineage>
</organism>
<evidence type="ECO:0000313" key="1">
    <source>
        <dbReference type="EMBL" id="EKO35752.1"/>
    </source>
</evidence>
<dbReference type="RefSeq" id="WP_004484235.1">
    <property type="nucleotide sequence ID" value="NZ_AHON02000004.1"/>
</dbReference>
<evidence type="ECO:0000313" key="2">
    <source>
        <dbReference type="Proteomes" id="UP000006329"/>
    </source>
</evidence>
<dbReference type="Proteomes" id="UP000006329">
    <property type="component" value="Unassembled WGS sequence"/>
</dbReference>
<dbReference type="EMBL" id="AHON02000004">
    <property type="protein sequence ID" value="EKO35752.1"/>
    <property type="molecule type" value="Genomic_DNA"/>
</dbReference>
<reference evidence="1" key="1">
    <citation type="submission" date="2012-10" db="EMBL/GenBank/DDBJ databases">
        <authorList>
            <person name="Harkins D.M."/>
            <person name="Durkin A.S."/>
            <person name="Brinkac L.M."/>
            <person name="Haft D.H."/>
            <person name="Selengut J.D."/>
            <person name="Sanka R."/>
            <person name="DePew J."/>
            <person name="Purushe J."/>
            <person name="Matthias M.A."/>
            <person name="Vinetz J.M."/>
            <person name="Sutton G.G."/>
            <person name="Nierman W.C."/>
            <person name="Fouts D.E."/>
        </authorList>
    </citation>
    <scope>NUCLEOTIDE SEQUENCE [LARGE SCALE GENOMIC DNA]</scope>
    <source>
        <strain evidence="1">MOR084</strain>
    </source>
</reference>